<sequence length="643" mass="69761">MMAVDGSALEWWRAVPQVQELCRLSRKSLADLFNEYSQHSFETTFEEFLLAEAARSFSRVDTSKALVLAQPLLCFQVLDLASTLEGRSGEVNREIFQRVAPTLPPLAGTAASAGCIFDALCSRQAGTSAGARLRESGRSPATLLTWSTFSAYVAALRGCLQEAAGETEVKQHCGLAPEDSLLHTCKLVHQVAKFPPVVGTLLLFTHHLVFQSTVLHNRAIIPLNSIRHVKLYDVAEHHLPPKVHQNAGWKLIGKALQHVTPGIATGLDVEWTDRRGEVQHALFKFTELENTLVFQWLAFVAEAAAANRCDAGQFSQLQGGAARANVHHAAFVADNILRFKAIASLGLGQCKALLGLQGLVSTADGATNNVVNAEAAAFLDDLYTTPPHGNVSSGERNAPAGALRTTEAFDPELFRQHMENFEVLYSPLVAAAQAATQLHTWENPGASLMALVLALCVYWYDWVGYILPAVCGGLASILLLERALLAHLEGEAQASGSDSRKPQPPRGSAVMGAQAAGGASDKELANASRGHLRTRLGHWMRQALDQSSFLLTSARKGTAGLAAIQNNVEAANIAMLKLRTLHSWRYPELTTKYVSSLLVAAAFFSILSLRHIYLCCVLFLFTSRFHPPSLFYQSIPVACVRDD</sequence>
<evidence type="ECO:0000256" key="2">
    <source>
        <dbReference type="SAM" id="Phobius"/>
    </source>
</evidence>
<evidence type="ECO:0000313" key="4">
    <source>
        <dbReference type="Proteomes" id="UP001190700"/>
    </source>
</evidence>
<keyword evidence="2" id="KW-0472">Membrane</keyword>
<evidence type="ECO:0000313" key="3">
    <source>
        <dbReference type="EMBL" id="KAK3266884.1"/>
    </source>
</evidence>
<dbReference type="AlphaFoldDB" id="A0AAE0L056"/>
<dbReference type="EMBL" id="LGRX02012780">
    <property type="protein sequence ID" value="KAK3266884.1"/>
    <property type="molecule type" value="Genomic_DNA"/>
</dbReference>
<protein>
    <submittedName>
        <fullName evidence="3">Uncharacterized protein</fullName>
    </submittedName>
</protein>
<feature type="transmembrane region" description="Helical" evidence="2">
    <location>
        <begin position="593"/>
        <end position="621"/>
    </location>
</feature>
<keyword evidence="4" id="KW-1185">Reference proteome</keyword>
<comment type="caution">
    <text evidence="3">The sequence shown here is derived from an EMBL/GenBank/DDBJ whole genome shotgun (WGS) entry which is preliminary data.</text>
</comment>
<dbReference type="Proteomes" id="UP001190700">
    <property type="component" value="Unassembled WGS sequence"/>
</dbReference>
<dbReference type="PANTHER" id="PTHR31860:SF4">
    <property type="entry name" value="OS02G0637800 PROTEIN"/>
    <property type="match status" value="1"/>
</dbReference>
<proteinExistence type="predicted"/>
<organism evidence="3 4">
    <name type="scientific">Cymbomonas tetramitiformis</name>
    <dbReference type="NCBI Taxonomy" id="36881"/>
    <lineage>
        <taxon>Eukaryota</taxon>
        <taxon>Viridiplantae</taxon>
        <taxon>Chlorophyta</taxon>
        <taxon>Pyramimonadophyceae</taxon>
        <taxon>Pyramimonadales</taxon>
        <taxon>Pyramimonadaceae</taxon>
        <taxon>Cymbomonas</taxon>
    </lineage>
</organism>
<feature type="transmembrane region" description="Helical" evidence="2">
    <location>
        <begin position="457"/>
        <end position="480"/>
    </location>
</feature>
<accession>A0AAE0L056</accession>
<name>A0AAE0L056_9CHLO</name>
<gene>
    <name evidence="3" type="ORF">CYMTET_24523</name>
</gene>
<dbReference type="PANTHER" id="PTHR31860">
    <property type="entry name" value="HEAT-INDUCIBLE TRANSCRIPTION REPRESSOR (DUF639)-RELATED"/>
    <property type="match status" value="1"/>
</dbReference>
<feature type="region of interest" description="Disordered" evidence="1">
    <location>
        <begin position="491"/>
        <end position="521"/>
    </location>
</feature>
<reference evidence="3 4" key="1">
    <citation type="journal article" date="2015" name="Genome Biol. Evol.">
        <title>Comparative Genomics of a Bacterivorous Green Alga Reveals Evolutionary Causalities and Consequences of Phago-Mixotrophic Mode of Nutrition.</title>
        <authorList>
            <person name="Burns J.A."/>
            <person name="Paasch A."/>
            <person name="Narechania A."/>
            <person name="Kim E."/>
        </authorList>
    </citation>
    <scope>NUCLEOTIDE SEQUENCE [LARGE SCALE GENOMIC DNA]</scope>
    <source>
        <strain evidence="3 4">PLY_AMNH</strain>
    </source>
</reference>
<keyword evidence="2" id="KW-1133">Transmembrane helix</keyword>
<evidence type="ECO:0000256" key="1">
    <source>
        <dbReference type="SAM" id="MobiDB-lite"/>
    </source>
</evidence>
<keyword evidence="2" id="KW-0812">Transmembrane</keyword>